<dbReference type="Proteomes" id="UP000593561">
    <property type="component" value="Unassembled WGS sequence"/>
</dbReference>
<accession>A0A7J8T574</accession>
<comment type="caution">
    <text evidence="1">The sequence shown here is derived from an EMBL/GenBank/DDBJ whole genome shotgun (WGS) entry which is preliminary data.</text>
</comment>
<protein>
    <submittedName>
        <fullName evidence="1">Uncharacterized protein</fullName>
    </submittedName>
</protein>
<dbReference type="AlphaFoldDB" id="A0A7J8T574"/>
<gene>
    <name evidence="1" type="ORF">Godav_001551</name>
</gene>
<evidence type="ECO:0000313" key="1">
    <source>
        <dbReference type="EMBL" id="MBA0632886.1"/>
    </source>
</evidence>
<dbReference type="EMBL" id="JABFAC010000013">
    <property type="protein sequence ID" value="MBA0632886.1"/>
    <property type="molecule type" value="Genomic_DNA"/>
</dbReference>
<sequence length="18" mass="2299">MIFSHWHYTLIIRSLDEH</sequence>
<organism evidence="1 2">
    <name type="scientific">Gossypium davidsonii</name>
    <name type="common">Davidson's cotton</name>
    <name type="synonym">Gossypium klotzschianum subsp. davidsonii</name>
    <dbReference type="NCBI Taxonomy" id="34287"/>
    <lineage>
        <taxon>Eukaryota</taxon>
        <taxon>Viridiplantae</taxon>
        <taxon>Streptophyta</taxon>
        <taxon>Embryophyta</taxon>
        <taxon>Tracheophyta</taxon>
        <taxon>Spermatophyta</taxon>
        <taxon>Magnoliopsida</taxon>
        <taxon>eudicotyledons</taxon>
        <taxon>Gunneridae</taxon>
        <taxon>Pentapetalae</taxon>
        <taxon>rosids</taxon>
        <taxon>malvids</taxon>
        <taxon>Malvales</taxon>
        <taxon>Malvaceae</taxon>
        <taxon>Malvoideae</taxon>
        <taxon>Gossypium</taxon>
    </lineage>
</organism>
<keyword evidence="2" id="KW-1185">Reference proteome</keyword>
<reference evidence="1 2" key="1">
    <citation type="journal article" date="2019" name="Genome Biol. Evol.">
        <title>Insights into the evolution of the New World diploid cottons (Gossypium, subgenus Houzingenia) based on genome sequencing.</title>
        <authorList>
            <person name="Grover C.E."/>
            <person name="Arick M.A. 2nd"/>
            <person name="Thrash A."/>
            <person name="Conover J.L."/>
            <person name="Sanders W.S."/>
            <person name="Peterson D.G."/>
            <person name="Frelichowski J.E."/>
            <person name="Scheffler J.A."/>
            <person name="Scheffler B.E."/>
            <person name="Wendel J.F."/>
        </authorList>
    </citation>
    <scope>NUCLEOTIDE SEQUENCE [LARGE SCALE GENOMIC DNA]</scope>
    <source>
        <strain evidence="1">27</strain>
        <tissue evidence="1">Leaf</tissue>
    </source>
</reference>
<name>A0A7J8T574_GOSDV</name>
<evidence type="ECO:0000313" key="2">
    <source>
        <dbReference type="Proteomes" id="UP000593561"/>
    </source>
</evidence>
<proteinExistence type="predicted"/>